<feature type="domain" description="DNA/RNA-binding protein Alba-like" evidence="1">
    <location>
        <begin position="5"/>
        <end position="68"/>
    </location>
</feature>
<evidence type="ECO:0000259" key="1">
    <source>
        <dbReference type="Pfam" id="PF01918"/>
    </source>
</evidence>
<sequence>MNPKIITVRTRRDKNKYTTDGIFAFTAGTRTILIKGEGDEISTAVETAVDLKNRMYPGVDISNISISSRRNNYGNYGRNQDSRIRGQHYKRNSKNHNKELISRIEIELSTK</sequence>
<dbReference type="Gene3D" id="3.30.110.20">
    <property type="entry name" value="Alba-like domain"/>
    <property type="match status" value="1"/>
</dbReference>
<dbReference type="AlphaFoldDB" id="X1DL71"/>
<gene>
    <name evidence="2" type="ORF">S01H4_51153</name>
</gene>
<accession>X1DL71</accession>
<comment type="caution">
    <text evidence="2">The sequence shown here is derived from an EMBL/GenBank/DDBJ whole genome shotgun (WGS) entry which is preliminary data.</text>
</comment>
<organism evidence="2">
    <name type="scientific">marine sediment metagenome</name>
    <dbReference type="NCBI Taxonomy" id="412755"/>
    <lineage>
        <taxon>unclassified sequences</taxon>
        <taxon>metagenomes</taxon>
        <taxon>ecological metagenomes</taxon>
    </lineage>
</organism>
<proteinExistence type="predicted"/>
<dbReference type="InterPro" id="IPR036882">
    <property type="entry name" value="Alba-like_dom_sf"/>
</dbReference>
<dbReference type="InterPro" id="IPR002775">
    <property type="entry name" value="DNA/RNA-bd_Alba-like"/>
</dbReference>
<reference evidence="2" key="1">
    <citation type="journal article" date="2014" name="Front. Microbiol.">
        <title>High frequency of phylogenetically diverse reductive dehalogenase-homologous genes in deep subseafloor sedimentary metagenomes.</title>
        <authorList>
            <person name="Kawai M."/>
            <person name="Futagami T."/>
            <person name="Toyoda A."/>
            <person name="Takaki Y."/>
            <person name="Nishi S."/>
            <person name="Hori S."/>
            <person name="Arai W."/>
            <person name="Tsubouchi T."/>
            <person name="Morono Y."/>
            <person name="Uchiyama I."/>
            <person name="Ito T."/>
            <person name="Fujiyama A."/>
            <person name="Inagaki F."/>
            <person name="Takami H."/>
        </authorList>
    </citation>
    <scope>NUCLEOTIDE SEQUENCE</scope>
    <source>
        <strain evidence="2">Expedition CK06-06</strain>
    </source>
</reference>
<dbReference type="EMBL" id="BART01029106">
    <property type="protein sequence ID" value="GAG97171.1"/>
    <property type="molecule type" value="Genomic_DNA"/>
</dbReference>
<dbReference type="SUPFAM" id="SSF82704">
    <property type="entry name" value="AlbA-like"/>
    <property type="match status" value="1"/>
</dbReference>
<dbReference type="GO" id="GO:0003676">
    <property type="term" value="F:nucleic acid binding"/>
    <property type="evidence" value="ECO:0007669"/>
    <property type="project" value="InterPro"/>
</dbReference>
<protein>
    <recommendedName>
        <fullName evidence="1">DNA/RNA-binding protein Alba-like domain-containing protein</fullName>
    </recommendedName>
</protein>
<name>X1DL71_9ZZZZ</name>
<dbReference type="Pfam" id="PF01918">
    <property type="entry name" value="Alba"/>
    <property type="match status" value="1"/>
</dbReference>
<evidence type="ECO:0000313" key="2">
    <source>
        <dbReference type="EMBL" id="GAG97171.1"/>
    </source>
</evidence>